<feature type="transmembrane region" description="Helical" evidence="1">
    <location>
        <begin position="151"/>
        <end position="174"/>
    </location>
</feature>
<evidence type="ECO:0000313" key="2">
    <source>
        <dbReference type="EMBL" id="RKN43002.1"/>
    </source>
</evidence>
<keyword evidence="1" id="KW-0472">Membrane</keyword>
<name>A0A3A9Z3F1_9ACTN</name>
<feature type="transmembrane region" description="Helical" evidence="1">
    <location>
        <begin position="68"/>
        <end position="94"/>
    </location>
</feature>
<dbReference type="OrthoDB" id="3297985at2"/>
<proteinExistence type="predicted"/>
<dbReference type="EMBL" id="RBAL01000005">
    <property type="protein sequence ID" value="RKN43002.1"/>
    <property type="molecule type" value="Genomic_DNA"/>
</dbReference>
<sequence length="262" mass="26679">MRRALRAEWTKLWTVPSTGWLLPAVVLLTVGAGAAAMAAVDVSQCPSPAECFEDTTRLSLDGVRLGQAAVAVLAVLVITGEYGTGLMGLTLAAFPRRVPVLLAKAGVLAAAVAVAGTVAVLGSLAAGRGILPAGGFTAANGYPGLSLADGPTLRAAVGTVLYLVLVALLALGVGAVVRDTAAALTLVLSLLYLAPVLASLMGDQRWRERIEEFSPMPAGLAIQSTRGLDRLPIAPWPGLGVLLAYSAAALLLGTLLLARRDA</sequence>
<keyword evidence="1" id="KW-1133">Transmembrane helix</keyword>
<reference evidence="2 3" key="1">
    <citation type="journal article" date="2014" name="Int. J. Syst. Evol. Microbiol.">
        <title>Streptomyces hoynatensis sp. nov., isolated from deep marine sediment.</title>
        <authorList>
            <person name="Veyisoglu A."/>
            <person name="Sahin N."/>
        </authorList>
    </citation>
    <scope>NUCLEOTIDE SEQUENCE [LARGE SCALE GENOMIC DNA]</scope>
    <source>
        <strain evidence="2 3">KCTC 29097</strain>
    </source>
</reference>
<feature type="transmembrane region" description="Helical" evidence="1">
    <location>
        <begin position="181"/>
        <end position="201"/>
    </location>
</feature>
<dbReference type="RefSeq" id="WP_120678185.1">
    <property type="nucleotide sequence ID" value="NZ_RBAL01000005.1"/>
</dbReference>
<accession>A0A3A9Z3F1</accession>
<feature type="transmembrane region" description="Helical" evidence="1">
    <location>
        <begin position="20"/>
        <end position="40"/>
    </location>
</feature>
<dbReference type="Proteomes" id="UP000272474">
    <property type="component" value="Unassembled WGS sequence"/>
</dbReference>
<feature type="transmembrane region" description="Helical" evidence="1">
    <location>
        <begin position="236"/>
        <end position="258"/>
    </location>
</feature>
<comment type="caution">
    <text evidence="2">The sequence shown here is derived from an EMBL/GenBank/DDBJ whole genome shotgun (WGS) entry which is preliminary data.</text>
</comment>
<evidence type="ECO:0000313" key="3">
    <source>
        <dbReference type="Proteomes" id="UP000272474"/>
    </source>
</evidence>
<feature type="transmembrane region" description="Helical" evidence="1">
    <location>
        <begin position="106"/>
        <end position="131"/>
    </location>
</feature>
<evidence type="ECO:0000256" key="1">
    <source>
        <dbReference type="SAM" id="Phobius"/>
    </source>
</evidence>
<keyword evidence="1" id="KW-0812">Transmembrane</keyword>
<dbReference type="AlphaFoldDB" id="A0A3A9Z3F1"/>
<protein>
    <submittedName>
        <fullName evidence="2">ABC transporter permease</fullName>
    </submittedName>
</protein>
<keyword evidence="3" id="KW-1185">Reference proteome</keyword>
<gene>
    <name evidence="2" type="ORF">D7294_10810</name>
</gene>
<organism evidence="2 3">
    <name type="scientific">Streptomyces hoynatensis</name>
    <dbReference type="NCBI Taxonomy" id="1141874"/>
    <lineage>
        <taxon>Bacteria</taxon>
        <taxon>Bacillati</taxon>
        <taxon>Actinomycetota</taxon>
        <taxon>Actinomycetes</taxon>
        <taxon>Kitasatosporales</taxon>
        <taxon>Streptomycetaceae</taxon>
        <taxon>Streptomyces</taxon>
    </lineage>
</organism>